<evidence type="ECO:0000313" key="4">
    <source>
        <dbReference type="Proteomes" id="UP001153712"/>
    </source>
</evidence>
<feature type="transmembrane region" description="Helical" evidence="2">
    <location>
        <begin position="28"/>
        <end position="52"/>
    </location>
</feature>
<keyword evidence="4" id="KW-1185">Reference proteome</keyword>
<dbReference type="AlphaFoldDB" id="A0A9N9TKS8"/>
<reference evidence="3" key="1">
    <citation type="submission" date="2022-01" db="EMBL/GenBank/DDBJ databases">
        <authorList>
            <person name="King R."/>
        </authorList>
    </citation>
    <scope>NUCLEOTIDE SEQUENCE</scope>
</reference>
<dbReference type="OrthoDB" id="8168818at2759"/>
<organism evidence="3 4">
    <name type="scientific">Phyllotreta striolata</name>
    <name type="common">Striped flea beetle</name>
    <name type="synonym">Crioceris striolata</name>
    <dbReference type="NCBI Taxonomy" id="444603"/>
    <lineage>
        <taxon>Eukaryota</taxon>
        <taxon>Metazoa</taxon>
        <taxon>Ecdysozoa</taxon>
        <taxon>Arthropoda</taxon>
        <taxon>Hexapoda</taxon>
        <taxon>Insecta</taxon>
        <taxon>Pterygota</taxon>
        <taxon>Neoptera</taxon>
        <taxon>Endopterygota</taxon>
        <taxon>Coleoptera</taxon>
        <taxon>Polyphaga</taxon>
        <taxon>Cucujiformia</taxon>
        <taxon>Chrysomeloidea</taxon>
        <taxon>Chrysomelidae</taxon>
        <taxon>Galerucinae</taxon>
        <taxon>Alticini</taxon>
        <taxon>Phyllotreta</taxon>
    </lineage>
</organism>
<feature type="region of interest" description="Disordered" evidence="1">
    <location>
        <begin position="102"/>
        <end position="129"/>
    </location>
</feature>
<sequence>MSSVLDHRYEYLNNPYFKKHEYGNFSSFYITITICSIFLFAIIILNIVLGCCTRHSTYWQDRHTGNRWLVALWTATPHQQPSLDYTELESVEVVHHRQTHRGVPTVFERPPSPNEPPQYLELQKRESEI</sequence>
<keyword evidence="2" id="KW-0812">Transmembrane</keyword>
<accession>A0A9N9TKS8</accession>
<evidence type="ECO:0000313" key="3">
    <source>
        <dbReference type="EMBL" id="CAG9858200.1"/>
    </source>
</evidence>
<protein>
    <submittedName>
        <fullName evidence="3">Uncharacterized protein</fullName>
    </submittedName>
</protein>
<dbReference type="Proteomes" id="UP001153712">
    <property type="component" value="Chromosome 2"/>
</dbReference>
<name>A0A9N9TKS8_PHYSR</name>
<gene>
    <name evidence="3" type="ORF">PHYEVI_LOCUS4591</name>
</gene>
<keyword evidence="2" id="KW-1133">Transmembrane helix</keyword>
<evidence type="ECO:0000256" key="1">
    <source>
        <dbReference type="SAM" id="MobiDB-lite"/>
    </source>
</evidence>
<dbReference type="EMBL" id="OU900095">
    <property type="protein sequence ID" value="CAG9858200.1"/>
    <property type="molecule type" value="Genomic_DNA"/>
</dbReference>
<evidence type="ECO:0000256" key="2">
    <source>
        <dbReference type="SAM" id="Phobius"/>
    </source>
</evidence>
<proteinExistence type="predicted"/>
<keyword evidence="2" id="KW-0472">Membrane</keyword>